<sequence>MSSYSSLSRVLSPFRVQTKFEENSLPASPALNPKRYTEIMLGCIVLGEKNAFPVDFDTGKTIGHLKGAIKEKKSVAFCNTDANDLKLWKVNIPESKKQEIYEGIDIKVKFGGEELDSDLKTIGHVFEEQPLSEHIHILVQPPTPATTGKRPLEYSDEGQNSKRAKPLDPNIISTARKIMEDIMKLDEDESSYSNPKKILLLPFPYPGQKKPVDRFAINNDGFFTYMGRKEFRNVLKTINQFRSGTGYMKLFVYGTVGYGKSHILSAIACFLFRTGKRVIFLPDCRQLALDPVDYVKSALFLAYQDNNTKINEINSCEKFDDIINFCKPLNEKLYFIVDQMNALDEQDNTGISLEIKQQIRRDLDRMSNYHYYIMSSSANNKTMLHLMQKQTCELKIKLFGGFDEEEMKEWWSSHNPDLPAMDEQQKKQTEDITGKVPLFLSILLEFSHVNYKGALEYLNQQLTSKIKYPLTSFSDIISESNRWEIHVSLMSSFLTNNFPTLGHGPNDYDHRFFFIEDDKCYYVCGLVRNCMADYLYEKNRMEVFVDVKWIKAFKNNPSVKGFIIEKACLASICRVGITAYQVNFKVDRRQFFASLEEINFSLSEELCTFYLPRKWNQKSIDGLLALYKTDTLYIAPIQITLDKEGHSDSEGAFFSCIWPELKSKIPDDLNTEVIFIWITRKNGVDEEVEMKGRQLRGKDIEINPDYVSVVTGFANVNRDIDRYLSQV</sequence>
<dbReference type="Gene3D" id="3.40.50.300">
    <property type="entry name" value="P-loop containing nucleotide triphosphate hydrolases"/>
    <property type="match status" value="1"/>
</dbReference>
<name>A0A2N0R3B8_9GLOM</name>
<feature type="domain" description="Crinkler effector protein N-terminal" evidence="5">
    <location>
        <begin position="40"/>
        <end position="140"/>
    </location>
</feature>
<keyword evidence="3" id="KW-0964">Secreted</keyword>
<dbReference type="GO" id="GO:0043657">
    <property type="term" value="C:host cell"/>
    <property type="evidence" value="ECO:0007669"/>
    <property type="project" value="UniProtKB-SubCell"/>
</dbReference>
<gene>
    <name evidence="6" type="ORF">RhiirA1_541400</name>
</gene>
<dbReference type="VEuPathDB" id="FungiDB:RhiirFUN_010791"/>
<dbReference type="VEuPathDB" id="FungiDB:RhiirA1_541400"/>
<dbReference type="Pfam" id="PF20147">
    <property type="entry name" value="Crinkler"/>
    <property type="match status" value="1"/>
</dbReference>
<reference evidence="6 7" key="2">
    <citation type="submission" date="2017-10" db="EMBL/GenBank/DDBJ databases">
        <title>Genome analyses suggest a sexual origin of heterokaryosis in a supposedly ancient asexual fungus.</title>
        <authorList>
            <person name="Corradi N."/>
            <person name="Sedzielewska K."/>
            <person name="Noel J."/>
            <person name="Charron P."/>
            <person name="Farinelli L."/>
            <person name="Marton T."/>
            <person name="Kruger M."/>
            <person name="Pelin A."/>
            <person name="Brachmann A."/>
            <person name="Corradi N."/>
        </authorList>
    </citation>
    <scope>NUCLEOTIDE SEQUENCE [LARGE SCALE GENOMIC DNA]</scope>
    <source>
        <strain evidence="6 7">A1</strain>
    </source>
</reference>
<feature type="region of interest" description="Disordered" evidence="4">
    <location>
        <begin position="142"/>
        <end position="167"/>
    </location>
</feature>
<evidence type="ECO:0000259" key="5">
    <source>
        <dbReference type="Pfam" id="PF20147"/>
    </source>
</evidence>
<evidence type="ECO:0000313" key="6">
    <source>
        <dbReference type="EMBL" id="PKC57818.1"/>
    </source>
</evidence>
<evidence type="ECO:0000256" key="2">
    <source>
        <dbReference type="ARBA" id="ARBA00004613"/>
    </source>
</evidence>
<proteinExistence type="predicted"/>
<evidence type="ECO:0000256" key="4">
    <source>
        <dbReference type="SAM" id="MobiDB-lite"/>
    </source>
</evidence>
<accession>A0A2N0R3B8</accession>
<organism evidence="6 7">
    <name type="scientific">Rhizophagus irregularis</name>
    <dbReference type="NCBI Taxonomy" id="588596"/>
    <lineage>
        <taxon>Eukaryota</taxon>
        <taxon>Fungi</taxon>
        <taxon>Fungi incertae sedis</taxon>
        <taxon>Mucoromycota</taxon>
        <taxon>Glomeromycotina</taxon>
        <taxon>Glomeromycetes</taxon>
        <taxon>Glomerales</taxon>
        <taxon>Glomeraceae</taxon>
        <taxon>Rhizophagus</taxon>
    </lineage>
</organism>
<dbReference type="VEuPathDB" id="FungiDB:FUN_007189"/>
<dbReference type="InterPro" id="IPR045379">
    <property type="entry name" value="Crinkler_N"/>
</dbReference>
<dbReference type="AlphaFoldDB" id="A0A2N0R3B8"/>
<dbReference type="InterPro" id="IPR027417">
    <property type="entry name" value="P-loop_NTPase"/>
</dbReference>
<comment type="caution">
    <text evidence="6">The sequence shown here is derived from an EMBL/GenBank/DDBJ whole genome shotgun (WGS) entry which is preliminary data.</text>
</comment>
<reference evidence="6 7" key="1">
    <citation type="submission" date="2017-10" db="EMBL/GenBank/DDBJ databases">
        <title>Extensive intraspecific genome diversity in a model arbuscular mycorrhizal fungus.</title>
        <authorList>
            <person name="Chen E.C.H."/>
            <person name="Morin E."/>
            <person name="Baudet D."/>
            <person name="Noel J."/>
            <person name="Ndikumana S."/>
            <person name="Charron P."/>
            <person name="St-Onge C."/>
            <person name="Giorgi J."/>
            <person name="Grigoriev I.V."/>
            <person name="Roux C."/>
            <person name="Martin F.M."/>
            <person name="Corradi N."/>
        </authorList>
    </citation>
    <scope>NUCLEOTIDE SEQUENCE [LARGE SCALE GENOMIC DNA]</scope>
    <source>
        <strain evidence="6 7">A1</strain>
    </source>
</reference>
<dbReference type="GO" id="GO:0005576">
    <property type="term" value="C:extracellular region"/>
    <property type="evidence" value="ECO:0007669"/>
    <property type="project" value="UniProtKB-SubCell"/>
</dbReference>
<dbReference type="EMBL" id="LLXH01001707">
    <property type="protein sequence ID" value="PKC57818.1"/>
    <property type="molecule type" value="Genomic_DNA"/>
</dbReference>
<protein>
    <recommendedName>
        <fullName evidence="5">Crinkler effector protein N-terminal domain-containing protein</fullName>
    </recommendedName>
</protein>
<dbReference type="SUPFAM" id="SSF52540">
    <property type="entry name" value="P-loop containing nucleoside triphosphate hydrolases"/>
    <property type="match status" value="1"/>
</dbReference>
<dbReference type="Proteomes" id="UP000232688">
    <property type="component" value="Unassembled WGS sequence"/>
</dbReference>
<evidence type="ECO:0000256" key="3">
    <source>
        <dbReference type="ARBA" id="ARBA00022525"/>
    </source>
</evidence>
<comment type="subcellular location">
    <subcellularLocation>
        <location evidence="1">Host cell</location>
    </subcellularLocation>
    <subcellularLocation>
        <location evidence="2">Secreted</location>
    </subcellularLocation>
</comment>
<evidence type="ECO:0000313" key="7">
    <source>
        <dbReference type="Proteomes" id="UP000232688"/>
    </source>
</evidence>
<evidence type="ECO:0000256" key="1">
    <source>
        <dbReference type="ARBA" id="ARBA00004340"/>
    </source>
</evidence>